<protein>
    <submittedName>
        <fullName evidence="2">Uncharacterized protein</fullName>
    </submittedName>
</protein>
<keyword evidence="1" id="KW-1133">Transmembrane helix</keyword>
<dbReference type="AlphaFoldDB" id="A0A5R9GQA9"/>
<accession>A0A5R9GQA9</accession>
<evidence type="ECO:0000313" key="2">
    <source>
        <dbReference type="EMBL" id="TLS65314.1"/>
    </source>
</evidence>
<dbReference type="EMBL" id="VBRY01000019">
    <property type="protein sequence ID" value="TLS65314.1"/>
    <property type="molecule type" value="Genomic_DNA"/>
</dbReference>
<dbReference type="OrthoDB" id="9910292at2"/>
<organism evidence="2 3">
    <name type="scientific">Mariprofundus erugo</name>
    <dbReference type="NCBI Taxonomy" id="2528639"/>
    <lineage>
        <taxon>Bacteria</taxon>
        <taxon>Pseudomonadati</taxon>
        <taxon>Pseudomonadota</taxon>
        <taxon>Candidatius Mariprofundia</taxon>
        <taxon>Mariprofundales</taxon>
        <taxon>Mariprofundaceae</taxon>
        <taxon>Mariprofundus</taxon>
    </lineage>
</organism>
<sequence length="181" mass="20360">MTHKEQNNGLRMILFYSTCALAVATALFAGLFFTKGHLIAGITQNNIEELNDSINFSKLNHSIRGQMPGIMDTVKRDPYDKYENSAVINSNHPTIDVTPENIVDLLVKSSIARRDANGKVSFNDFDMERESLSYSRLNLKFTSTSNKDEWFTLLIAKDGSVLVWKVNAAFLSKPLLDKLLQ</sequence>
<name>A0A5R9GQA9_9PROT</name>
<reference evidence="2 3" key="1">
    <citation type="journal article" date="2019" name="Appl. Environ. Microbiol.">
        <title>Environmental Evidence and Genomic Insight of Iron-oxidizing Bacteria Preference Towards More Corrosion Resistant Stainless Steel at Higher Salinities.</title>
        <authorList>
            <person name="Garrison C.E."/>
            <person name="Price K.A."/>
            <person name="Field E.K."/>
        </authorList>
    </citation>
    <scope>NUCLEOTIDE SEQUENCE [LARGE SCALE GENOMIC DNA]</scope>
    <source>
        <strain evidence="2 3">P3</strain>
    </source>
</reference>
<gene>
    <name evidence="2" type="ORF">FEF65_13165</name>
</gene>
<dbReference type="Proteomes" id="UP000306585">
    <property type="component" value="Unassembled WGS sequence"/>
</dbReference>
<evidence type="ECO:0000256" key="1">
    <source>
        <dbReference type="SAM" id="Phobius"/>
    </source>
</evidence>
<proteinExistence type="predicted"/>
<feature type="transmembrane region" description="Helical" evidence="1">
    <location>
        <begin position="12"/>
        <end position="33"/>
    </location>
</feature>
<comment type="caution">
    <text evidence="2">The sequence shown here is derived from an EMBL/GenBank/DDBJ whole genome shotgun (WGS) entry which is preliminary data.</text>
</comment>
<keyword evidence="3" id="KW-1185">Reference proteome</keyword>
<keyword evidence="1" id="KW-0472">Membrane</keyword>
<evidence type="ECO:0000313" key="3">
    <source>
        <dbReference type="Proteomes" id="UP000306585"/>
    </source>
</evidence>
<keyword evidence="1" id="KW-0812">Transmembrane</keyword>
<dbReference type="RefSeq" id="WP_138240284.1">
    <property type="nucleotide sequence ID" value="NZ_VBRY01000019.1"/>
</dbReference>